<reference evidence="1 2" key="1">
    <citation type="journal article" date="2016" name="Nat. Commun.">
        <title>Thousands of microbial genomes shed light on interconnected biogeochemical processes in an aquifer system.</title>
        <authorList>
            <person name="Anantharaman K."/>
            <person name="Brown C.T."/>
            <person name="Hug L.A."/>
            <person name="Sharon I."/>
            <person name="Castelle C.J."/>
            <person name="Probst A.J."/>
            <person name="Thomas B.C."/>
            <person name="Singh A."/>
            <person name="Wilkins M.J."/>
            <person name="Karaoz U."/>
            <person name="Brodie E.L."/>
            <person name="Williams K.H."/>
            <person name="Hubbard S.S."/>
            <person name="Banfield J.F."/>
        </authorList>
    </citation>
    <scope>NUCLEOTIDE SEQUENCE [LARGE SCALE GENOMIC DNA]</scope>
</reference>
<evidence type="ECO:0000313" key="1">
    <source>
        <dbReference type="EMBL" id="OGD56925.1"/>
    </source>
</evidence>
<comment type="caution">
    <text evidence="1">The sequence shown here is derived from an EMBL/GenBank/DDBJ whole genome shotgun (WGS) entry which is preliminary data.</text>
</comment>
<name>A0A1F5DP75_9BACT</name>
<dbReference type="EMBL" id="MEZN01000005">
    <property type="protein sequence ID" value="OGD56925.1"/>
    <property type="molecule type" value="Genomic_DNA"/>
</dbReference>
<organism evidence="1 2">
    <name type="scientific">Candidatus Beckwithbacteria bacterium RIFCSPHIGHO2_12_FULL_47_17</name>
    <dbReference type="NCBI Taxonomy" id="1797460"/>
    <lineage>
        <taxon>Bacteria</taxon>
        <taxon>Candidatus Beckwithiibacteriota</taxon>
    </lineage>
</organism>
<evidence type="ECO:0000313" key="2">
    <source>
        <dbReference type="Proteomes" id="UP000176791"/>
    </source>
</evidence>
<dbReference type="STRING" id="1797460.A3E73_00745"/>
<sequence>MTNFLDSGLDYQPLLSIGLTQDQAKKMVAVVMPLVQLKLQTKVEAVLGTEKMVELKTRADKQKSDFMASLTLIDEAYRAKTGKYVMELMRQLINEHLKLMAQVITKAKKGLKDA</sequence>
<protein>
    <submittedName>
        <fullName evidence="1">Uncharacterized protein</fullName>
    </submittedName>
</protein>
<dbReference type="AlphaFoldDB" id="A0A1F5DP75"/>
<accession>A0A1F5DP75</accession>
<dbReference type="Proteomes" id="UP000176791">
    <property type="component" value="Unassembled WGS sequence"/>
</dbReference>
<gene>
    <name evidence="1" type="ORF">A3E73_00745</name>
</gene>
<proteinExistence type="predicted"/>